<keyword evidence="2" id="KW-0813">Transport</keyword>
<evidence type="ECO:0000259" key="8">
    <source>
        <dbReference type="PROSITE" id="PS50850"/>
    </source>
</evidence>
<feature type="transmembrane region" description="Helical" evidence="7">
    <location>
        <begin position="544"/>
        <end position="569"/>
    </location>
</feature>
<feature type="compositionally biased region" description="Polar residues" evidence="6">
    <location>
        <begin position="35"/>
        <end position="49"/>
    </location>
</feature>
<evidence type="ECO:0000256" key="4">
    <source>
        <dbReference type="ARBA" id="ARBA00022989"/>
    </source>
</evidence>
<feature type="transmembrane region" description="Helical" evidence="7">
    <location>
        <begin position="84"/>
        <end position="110"/>
    </location>
</feature>
<keyword evidence="4 7" id="KW-1133">Transmembrane helix</keyword>
<feature type="transmembrane region" description="Helical" evidence="7">
    <location>
        <begin position="447"/>
        <end position="466"/>
    </location>
</feature>
<feature type="transmembrane region" description="Helical" evidence="7">
    <location>
        <begin position="478"/>
        <end position="501"/>
    </location>
</feature>
<dbReference type="PANTHER" id="PTHR23501:SF177">
    <property type="entry name" value="MAJOR FACILITATOR SUPERFAMILY (MFS) PROFILE DOMAIN-CONTAINING PROTEIN-RELATED"/>
    <property type="match status" value="1"/>
</dbReference>
<dbReference type="InterPro" id="IPR011701">
    <property type="entry name" value="MFS"/>
</dbReference>
<reference evidence="9" key="1">
    <citation type="journal article" date="2020" name="Stud. Mycol.">
        <title>101 Dothideomycetes genomes: a test case for predicting lifestyles and emergence of pathogens.</title>
        <authorList>
            <person name="Haridas S."/>
            <person name="Albert R."/>
            <person name="Binder M."/>
            <person name="Bloem J."/>
            <person name="Labutti K."/>
            <person name="Salamov A."/>
            <person name="Andreopoulos B."/>
            <person name="Baker S."/>
            <person name="Barry K."/>
            <person name="Bills G."/>
            <person name="Bluhm B."/>
            <person name="Cannon C."/>
            <person name="Castanera R."/>
            <person name="Culley D."/>
            <person name="Daum C."/>
            <person name="Ezra D."/>
            <person name="Gonzalez J."/>
            <person name="Henrissat B."/>
            <person name="Kuo A."/>
            <person name="Liang C."/>
            <person name="Lipzen A."/>
            <person name="Lutzoni F."/>
            <person name="Magnuson J."/>
            <person name="Mondo S."/>
            <person name="Nolan M."/>
            <person name="Ohm R."/>
            <person name="Pangilinan J."/>
            <person name="Park H.-J."/>
            <person name="Ramirez L."/>
            <person name="Alfaro M."/>
            <person name="Sun H."/>
            <person name="Tritt A."/>
            <person name="Yoshinaga Y."/>
            <person name="Zwiers L.-H."/>
            <person name="Turgeon B."/>
            <person name="Goodwin S."/>
            <person name="Spatafora J."/>
            <person name="Crous P."/>
            <person name="Grigoriev I."/>
        </authorList>
    </citation>
    <scope>NUCLEOTIDE SEQUENCE</scope>
    <source>
        <strain evidence="9">CBS 675.92</strain>
    </source>
</reference>
<dbReference type="InterPro" id="IPR036259">
    <property type="entry name" value="MFS_trans_sf"/>
</dbReference>
<dbReference type="InterPro" id="IPR020846">
    <property type="entry name" value="MFS_dom"/>
</dbReference>
<proteinExistence type="predicted"/>
<dbReference type="FunFam" id="1.20.1250.20:FF:000196">
    <property type="entry name" value="MFS toxin efflux pump (AflT)"/>
    <property type="match status" value="1"/>
</dbReference>
<keyword evidence="3 7" id="KW-0812">Transmembrane</keyword>
<dbReference type="PROSITE" id="PS50850">
    <property type="entry name" value="MFS"/>
    <property type="match status" value="1"/>
</dbReference>
<evidence type="ECO:0000256" key="7">
    <source>
        <dbReference type="SAM" id="Phobius"/>
    </source>
</evidence>
<dbReference type="CDD" id="cd17502">
    <property type="entry name" value="MFS_Azr1_MDR_like"/>
    <property type="match status" value="1"/>
</dbReference>
<feature type="transmembrane region" description="Helical" evidence="7">
    <location>
        <begin position="350"/>
        <end position="371"/>
    </location>
</feature>
<feature type="transmembrane region" description="Helical" evidence="7">
    <location>
        <begin position="177"/>
        <end position="197"/>
    </location>
</feature>
<dbReference type="EMBL" id="ML976987">
    <property type="protein sequence ID" value="KAF1958135.1"/>
    <property type="molecule type" value="Genomic_DNA"/>
</dbReference>
<dbReference type="GO" id="GO:0022857">
    <property type="term" value="F:transmembrane transporter activity"/>
    <property type="evidence" value="ECO:0007669"/>
    <property type="project" value="InterPro"/>
</dbReference>
<dbReference type="PANTHER" id="PTHR23501">
    <property type="entry name" value="MAJOR FACILITATOR SUPERFAMILY"/>
    <property type="match status" value="1"/>
</dbReference>
<feature type="transmembrane region" description="Helical" evidence="7">
    <location>
        <begin position="209"/>
        <end position="228"/>
    </location>
</feature>
<dbReference type="Pfam" id="PF07690">
    <property type="entry name" value="MFS_1"/>
    <property type="match status" value="1"/>
</dbReference>
<dbReference type="Proteomes" id="UP000800035">
    <property type="component" value="Unassembled WGS sequence"/>
</dbReference>
<comment type="subcellular location">
    <subcellularLocation>
        <location evidence="1">Membrane</location>
        <topology evidence="1">Multi-pass membrane protein</topology>
    </subcellularLocation>
</comment>
<feature type="transmembrane region" description="Helical" evidence="7">
    <location>
        <begin position="122"/>
        <end position="140"/>
    </location>
</feature>
<feature type="transmembrane region" description="Helical" evidence="7">
    <location>
        <begin position="311"/>
        <end position="330"/>
    </location>
</feature>
<dbReference type="GO" id="GO:0005886">
    <property type="term" value="C:plasma membrane"/>
    <property type="evidence" value="ECO:0007669"/>
    <property type="project" value="TreeGrafter"/>
</dbReference>
<feature type="transmembrane region" description="Helical" evidence="7">
    <location>
        <begin position="152"/>
        <end position="171"/>
    </location>
</feature>
<feature type="region of interest" description="Disordered" evidence="6">
    <location>
        <begin position="1"/>
        <end position="72"/>
    </location>
</feature>
<feature type="compositionally biased region" description="Pro residues" evidence="6">
    <location>
        <begin position="1"/>
        <end position="11"/>
    </location>
</feature>
<dbReference type="FunFam" id="1.20.1720.10:FF:000012">
    <property type="entry name" value="MFS toxin efflux pump (AflT)"/>
    <property type="match status" value="1"/>
</dbReference>
<evidence type="ECO:0000313" key="9">
    <source>
        <dbReference type="EMBL" id="KAF1958135.1"/>
    </source>
</evidence>
<feature type="transmembrane region" description="Helical" evidence="7">
    <location>
        <begin position="240"/>
        <end position="260"/>
    </location>
</feature>
<dbReference type="Gene3D" id="1.20.1250.20">
    <property type="entry name" value="MFS general substrate transporter like domains"/>
    <property type="match status" value="1"/>
</dbReference>
<name>A0A6A5TZT8_9PLEO</name>
<feature type="domain" description="Major facilitator superfamily (MFS) profile" evidence="8">
    <location>
        <begin position="87"/>
        <end position="582"/>
    </location>
</feature>
<dbReference type="SUPFAM" id="SSF103473">
    <property type="entry name" value="MFS general substrate transporter"/>
    <property type="match status" value="1"/>
</dbReference>
<dbReference type="OrthoDB" id="10021397at2759"/>
<evidence type="ECO:0000256" key="2">
    <source>
        <dbReference type="ARBA" id="ARBA00022448"/>
    </source>
</evidence>
<organism evidence="9 10">
    <name type="scientific">Byssothecium circinans</name>
    <dbReference type="NCBI Taxonomy" id="147558"/>
    <lineage>
        <taxon>Eukaryota</taxon>
        <taxon>Fungi</taxon>
        <taxon>Dikarya</taxon>
        <taxon>Ascomycota</taxon>
        <taxon>Pezizomycotina</taxon>
        <taxon>Dothideomycetes</taxon>
        <taxon>Pleosporomycetidae</taxon>
        <taxon>Pleosporales</taxon>
        <taxon>Massarineae</taxon>
        <taxon>Massarinaceae</taxon>
        <taxon>Byssothecium</taxon>
    </lineage>
</organism>
<dbReference type="AlphaFoldDB" id="A0A6A5TZT8"/>
<evidence type="ECO:0000256" key="3">
    <source>
        <dbReference type="ARBA" id="ARBA00022692"/>
    </source>
</evidence>
<gene>
    <name evidence="9" type="ORF">CC80DRAFT_25313</name>
</gene>
<keyword evidence="10" id="KW-1185">Reference proteome</keyword>
<feature type="transmembrane region" description="Helical" evidence="7">
    <location>
        <begin position="415"/>
        <end position="435"/>
    </location>
</feature>
<feature type="transmembrane region" description="Helical" evidence="7">
    <location>
        <begin position="391"/>
        <end position="408"/>
    </location>
</feature>
<evidence type="ECO:0000256" key="1">
    <source>
        <dbReference type="ARBA" id="ARBA00004141"/>
    </source>
</evidence>
<evidence type="ECO:0000313" key="10">
    <source>
        <dbReference type="Proteomes" id="UP000800035"/>
    </source>
</evidence>
<evidence type="ECO:0000256" key="5">
    <source>
        <dbReference type="ARBA" id="ARBA00023136"/>
    </source>
</evidence>
<protein>
    <submittedName>
        <fullName evidence="9">MFS general substrate transporter</fullName>
    </submittedName>
</protein>
<sequence>MSRSKTPPPLPEDSKLNATGEKTYQVEPEKEKQAVESNEPSNMASSTANGVEKPETPEDDGSATEEKAVEESAKPVEYPKGLEMFFIMLALVLSITLCALDQTIVATAIPKITDRFGRIQDIAWYGSAYFLTLGAFQSQWGKVFKFFPLKTSFLVSILIFEVGSLISAVAQNSTTVIVGRAIAGLGASGVAPGVYTISAFSAEPAKRATYTGLIGMTYGIAAVAGPLIGGGLTDGASWRWCFYINLPAGGLAALVILITFKTPATAKRVDATLKEKILQMDFPGTALVMGASLTLLLALQYGGVTHPWKSSLVVGLLVGFGLMVIALIIVERWQGERAMLTPRLMRQRTVWVNSLWGFFFAGAYFITLYYLPIYFQSVDNRSAIGSGVRNIPLIALFSVSTFASGKAITKTGIAAPYLVASSVVVTISAGLLYTLDIGTSTGKWVGYQILAGFGYGMGLQIPVIIAQASAAPTDIAPVTAIIIFARSIGATFMIAAAQSGFDNQLLHKLKSTAPNVDHTLITSTGATALRQVFHGAELDGVIRAYAWGIKVAFAITIASCGITAITSLATKWDNVNKKKASA</sequence>
<keyword evidence="5 7" id="KW-0472">Membrane</keyword>
<accession>A0A6A5TZT8</accession>
<evidence type="ECO:0000256" key="6">
    <source>
        <dbReference type="SAM" id="MobiDB-lite"/>
    </source>
</evidence>